<proteinExistence type="inferred from homology"/>
<dbReference type="SUPFAM" id="SSF55031">
    <property type="entry name" value="Bacterial exopeptidase dimerisation domain"/>
    <property type="match status" value="1"/>
</dbReference>
<dbReference type="SUPFAM" id="SSF53187">
    <property type="entry name" value="Zn-dependent exopeptidases"/>
    <property type="match status" value="1"/>
</dbReference>
<evidence type="ECO:0000259" key="2">
    <source>
        <dbReference type="Pfam" id="PF07687"/>
    </source>
</evidence>
<dbReference type="PANTHER" id="PTHR11014">
    <property type="entry name" value="PEPTIDASE M20 FAMILY MEMBER"/>
    <property type="match status" value="1"/>
</dbReference>
<dbReference type="InterPro" id="IPR036264">
    <property type="entry name" value="Bact_exopeptidase_dim_dom"/>
</dbReference>
<dbReference type="NCBIfam" id="TIGR01891">
    <property type="entry name" value="amidohydrolases"/>
    <property type="match status" value="1"/>
</dbReference>
<dbReference type="Pfam" id="PF07687">
    <property type="entry name" value="M20_dimer"/>
    <property type="match status" value="1"/>
</dbReference>
<comment type="similarity">
    <text evidence="1">Belongs to the peptidase M20 family.</text>
</comment>
<name>A0ABP7EX23_9STAP</name>
<reference evidence="4" key="1">
    <citation type="journal article" date="2019" name="Int. J. Syst. Evol. Microbiol.">
        <title>The Global Catalogue of Microorganisms (GCM) 10K type strain sequencing project: providing services to taxonomists for standard genome sequencing and annotation.</title>
        <authorList>
            <consortium name="The Broad Institute Genomics Platform"/>
            <consortium name="The Broad Institute Genome Sequencing Center for Infectious Disease"/>
            <person name="Wu L."/>
            <person name="Ma J."/>
        </authorList>
    </citation>
    <scope>NUCLEOTIDE SEQUENCE [LARGE SCALE GENOMIC DNA]</scope>
    <source>
        <strain evidence="4">JCM 16981</strain>
    </source>
</reference>
<keyword evidence="4" id="KW-1185">Reference proteome</keyword>
<dbReference type="InterPro" id="IPR011650">
    <property type="entry name" value="Peptidase_M20_dimer"/>
</dbReference>
<comment type="caution">
    <text evidence="3">The sequence shown here is derived from an EMBL/GenBank/DDBJ whole genome shotgun (WGS) entry which is preliminary data.</text>
</comment>
<gene>
    <name evidence="3" type="ORF">GCM10022378_15130</name>
</gene>
<evidence type="ECO:0000313" key="3">
    <source>
        <dbReference type="EMBL" id="GAA3726244.1"/>
    </source>
</evidence>
<dbReference type="InterPro" id="IPR017439">
    <property type="entry name" value="Amidohydrolase"/>
</dbReference>
<dbReference type="RefSeq" id="WP_344703076.1">
    <property type="nucleotide sequence ID" value="NZ_BAABCK010000023.1"/>
</dbReference>
<dbReference type="Gene3D" id="3.30.70.360">
    <property type="match status" value="1"/>
</dbReference>
<dbReference type="Pfam" id="PF01546">
    <property type="entry name" value="Peptidase_M20"/>
    <property type="match status" value="1"/>
</dbReference>
<accession>A0ABP7EX23</accession>
<feature type="domain" description="Peptidase M20 dimerisation" evidence="2">
    <location>
        <begin position="176"/>
        <end position="271"/>
    </location>
</feature>
<dbReference type="PANTHER" id="PTHR11014:SF63">
    <property type="entry name" value="METALLOPEPTIDASE, PUTATIVE (AFU_ORTHOLOGUE AFUA_6G09600)-RELATED"/>
    <property type="match status" value="1"/>
</dbReference>
<protein>
    <submittedName>
        <fullName evidence="3">Amidohydrolase</fullName>
    </submittedName>
</protein>
<organism evidence="3 4">
    <name type="scientific">Salinicoccus jeotgali</name>
    <dbReference type="NCBI Taxonomy" id="381634"/>
    <lineage>
        <taxon>Bacteria</taxon>
        <taxon>Bacillati</taxon>
        <taxon>Bacillota</taxon>
        <taxon>Bacilli</taxon>
        <taxon>Bacillales</taxon>
        <taxon>Staphylococcaceae</taxon>
        <taxon>Salinicoccus</taxon>
    </lineage>
</organism>
<dbReference type="Proteomes" id="UP001500920">
    <property type="component" value="Unassembled WGS sequence"/>
</dbReference>
<sequence length="378" mass="42426">MTELKEVKEYRRALHQFPELSLEEHWTTEYITAFLNSLDITFEQPLETGVVAYVSGNSDRTFGFRADIDALPIQEANDVDYRSRNDGRMHACGHDGHTAAMMLFIKRCKVLSDKGNLKHNVVCIFQPSEETGAGASQLLDAWHPGDIEAIFGIHMMPEEDEGTVVVRDEEITASATEFRFYIEGSSAHVAAKHEGVSAIETLLSISSQLTQLQHFHLNGLNRNIIHIGSLKAGEAINTVASTGYLEGTIRTYEAEDLAKIKLRMKKLANSASDLFGAEVEMIFNEGYPPVINSSKLRPQVEDALSLLDLNVIDNEKPYLFGEDFSFYRALAPCYFVFFGCRNKDKGFTNSLHIPLFDFDEKILTTVADYYMTLLNDTL</sequence>
<dbReference type="Gene3D" id="3.40.630.10">
    <property type="entry name" value="Zn peptidases"/>
    <property type="match status" value="1"/>
</dbReference>
<evidence type="ECO:0000256" key="1">
    <source>
        <dbReference type="ARBA" id="ARBA00006153"/>
    </source>
</evidence>
<dbReference type="InterPro" id="IPR002933">
    <property type="entry name" value="Peptidase_M20"/>
</dbReference>
<evidence type="ECO:0000313" key="4">
    <source>
        <dbReference type="Proteomes" id="UP001500920"/>
    </source>
</evidence>
<dbReference type="EMBL" id="BAABCK010000023">
    <property type="protein sequence ID" value="GAA3726244.1"/>
    <property type="molecule type" value="Genomic_DNA"/>
</dbReference>
<dbReference type="PIRSF" id="PIRSF005962">
    <property type="entry name" value="Pept_M20D_amidohydro"/>
    <property type="match status" value="1"/>
</dbReference>